<sequence>MPRTGKISRTRMIIATSAVAVVVLLALLVLYLLAPVHSAQMTGTARFGGTDTPKRYAKTVLSLADHGVNGNSKNYEKAKEEALEAAEDAETREELYDVLDKAVKAAGSKHSGLLKPEEDKPEDPDLPQQNSQPEELTLPDDLEVEIEGGWAFVNVPPLAEDTDREEYAHTLATELVKARGTGVCSAIVDLRGTTGSDIVPILGGLSMFVPNGPAYYTVTRDREASVMVNGTSVKGEDLVKEDVGKWDPTLAVLVDDTTTFAGEAALLALNSADNSKSFGEPTAGYTSTNRVFNFPDGSQMVIAMSNAVDAEENEYGDKPIKPDEIHADDPMKAAKAWIYETTGCGWIED</sequence>
<dbReference type="EMBL" id="CP019688">
    <property type="protein sequence ID" value="AQQ15665.1"/>
    <property type="molecule type" value="Genomic_DNA"/>
</dbReference>
<keyword evidence="4" id="KW-1185">Reference proteome</keyword>
<proteinExistence type="predicted"/>
<dbReference type="SUPFAM" id="SSF52096">
    <property type="entry name" value="ClpP/crotonase"/>
    <property type="match status" value="1"/>
</dbReference>
<dbReference type="SMART" id="SM00245">
    <property type="entry name" value="TSPc"/>
    <property type="match status" value="1"/>
</dbReference>
<dbReference type="Gene3D" id="3.90.226.10">
    <property type="entry name" value="2-enoyl-CoA Hydratase, Chain A, domain 1"/>
    <property type="match status" value="1"/>
</dbReference>
<organism evidence="3 4">
    <name type="scientific">Corynebacterium glaucum</name>
    <dbReference type="NCBI Taxonomy" id="187491"/>
    <lineage>
        <taxon>Bacteria</taxon>
        <taxon>Bacillati</taxon>
        <taxon>Actinomycetota</taxon>
        <taxon>Actinomycetes</taxon>
        <taxon>Mycobacteriales</taxon>
        <taxon>Corynebacteriaceae</taxon>
        <taxon>Corynebacterium</taxon>
    </lineage>
</organism>
<dbReference type="Proteomes" id="UP000217209">
    <property type="component" value="Chromosome"/>
</dbReference>
<evidence type="ECO:0000259" key="2">
    <source>
        <dbReference type="SMART" id="SM00245"/>
    </source>
</evidence>
<feature type="domain" description="Tail specific protease" evidence="2">
    <location>
        <begin position="131"/>
        <end position="327"/>
    </location>
</feature>
<dbReference type="GO" id="GO:0008236">
    <property type="term" value="F:serine-type peptidase activity"/>
    <property type="evidence" value="ECO:0007669"/>
    <property type="project" value="InterPro"/>
</dbReference>
<evidence type="ECO:0000313" key="3">
    <source>
        <dbReference type="EMBL" id="AQQ15665.1"/>
    </source>
</evidence>
<dbReference type="OrthoDB" id="7314861at2"/>
<dbReference type="Pfam" id="PF03572">
    <property type="entry name" value="Peptidase_S41"/>
    <property type="match status" value="1"/>
</dbReference>
<feature type="region of interest" description="Disordered" evidence="1">
    <location>
        <begin position="107"/>
        <end position="134"/>
    </location>
</feature>
<evidence type="ECO:0000256" key="1">
    <source>
        <dbReference type="SAM" id="MobiDB-lite"/>
    </source>
</evidence>
<evidence type="ECO:0000313" key="4">
    <source>
        <dbReference type="Proteomes" id="UP000217209"/>
    </source>
</evidence>
<dbReference type="RefSeq" id="WP_157731305.1">
    <property type="nucleotide sequence ID" value="NZ_CALTZW010000007.1"/>
</dbReference>
<reference evidence="3 4" key="1">
    <citation type="submission" date="2016-12" db="EMBL/GenBank/DDBJ databases">
        <authorList>
            <person name="Song W.-J."/>
            <person name="Kurnit D.M."/>
        </authorList>
    </citation>
    <scope>NUCLEOTIDE SEQUENCE [LARGE SCALE GENOMIC DNA]</scope>
    <source>
        <strain evidence="3 4">DSM 30827</strain>
    </source>
</reference>
<dbReference type="InterPro" id="IPR029045">
    <property type="entry name" value="ClpP/crotonase-like_dom_sf"/>
</dbReference>
<dbReference type="GO" id="GO:0006508">
    <property type="term" value="P:proteolysis"/>
    <property type="evidence" value="ECO:0007669"/>
    <property type="project" value="InterPro"/>
</dbReference>
<accession>A0A1Q2HXU1</accession>
<dbReference type="InterPro" id="IPR005151">
    <property type="entry name" value="Tail-specific_protease"/>
</dbReference>
<dbReference type="KEGG" id="cgv:CGLAU_08550"/>
<protein>
    <submittedName>
        <fullName evidence="3">Peptidase family S41</fullName>
    </submittedName>
</protein>
<dbReference type="AlphaFoldDB" id="A0A1Q2HXU1"/>
<name>A0A1Q2HXU1_9CORY</name>
<gene>
    <name evidence="3" type="ORF">CGLAU_08550</name>
</gene>